<keyword evidence="3" id="KW-1185">Reference proteome</keyword>
<organism evidence="2 3">
    <name type="scientific">Aspergillus aculeatus (strain ATCC 16872 / CBS 172.66 / WB 5094)</name>
    <dbReference type="NCBI Taxonomy" id="690307"/>
    <lineage>
        <taxon>Eukaryota</taxon>
        <taxon>Fungi</taxon>
        <taxon>Dikarya</taxon>
        <taxon>Ascomycota</taxon>
        <taxon>Pezizomycotina</taxon>
        <taxon>Eurotiomycetes</taxon>
        <taxon>Eurotiomycetidae</taxon>
        <taxon>Eurotiales</taxon>
        <taxon>Aspergillaceae</taxon>
        <taxon>Aspergillus</taxon>
        <taxon>Aspergillus subgen. Circumdati</taxon>
    </lineage>
</organism>
<name>A0A1L9WVR8_ASPA1</name>
<dbReference type="OMA" id="PRDSTNH"/>
<dbReference type="STRING" id="690307.A0A1L9WVR8"/>
<dbReference type="EMBL" id="KV878976">
    <property type="protein sequence ID" value="OJK00116.1"/>
    <property type="molecule type" value="Genomic_DNA"/>
</dbReference>
<evidence type="ECO:0000313" key="3">
    <source>
        <dbReference type="Proteomes" id="UP000184546"/>
    </source>
</evidence>
<protein>
    <recommendedName>
        <fullName evidence="4">PEBP-like protein</fullName>
    </recommendedName>
</protein>
<dbReference type="Gene3D" id="3.90.280.10">
    <property type="entry name" value="PEBP-like"/>
    <property type="match status" value="1"/>
</dbReference>
<feature type="chain" id="PRO_5012950941" description="PEBP-like protein" evidence="1">
    <location>
        <begin position="19"/>
        <end position="200"/>
    </location>
</feature>
<gene>
    <name evidence="2" type="ORF">ASPACDRAFT_51937</name>
</gene>
<proteinExistence type="predicted"/>
<feature type="signal peptide" evidence="1">
    <location>
        <begin position="1"/>
        <end position="18"/>
    </location>
</feature>
<dbReference type="AlphaFoldDB" id="A0A1L9WVR8"/>
<evidence type="ECO:0000313" key="2">
    <source>
        <dbReference type="EMBL" id="OJK00116.1"/>
    </source>
</evidence>
<dbReference type="InterPro" id="IPR035810">
    <property type="entry name" value="PEBP_euk"/>
</dbReference>
<reference evidence="3" key="1">
    <citation type="journal article" date="2017" name="Genome Biol.">
        <title>Comparative genomics reveals high biological diversity and specific adaptations in the industrially and medically important fungal genus Aspergillus.</title>
        <authorList>
            <person name="de Vries R.P."/>
            <person name="Riley R."/>
            <person name="Wiebenga A."/>
            <person name="Aguilar-Osorio G."/>
            <person name="Amillis S."/>
            <person name="Uchima C.A."/>
            <person name="Anderluh G."/>
            <person name="Asadollahi M."/>
            <person name="Askin M."/>
            <person name="Barry K."/>
            <person name="Battaglia E."/>
            <person name="Bayram O."/>
            <person name="Benocci T."/>
            <person name="Braus-Stromeyer S.A."/>
            <person name="Caldana C."/>
            <person name="Canovas D."/>
            <person name="Cerqueira G.C."/>
            <person name="Chen F."/>
            <person name="Chen W."/>
            <person name="Choi C."/>
            <person name="Clum A."/>
            <person name="Dos Santos R.A."/>
            <person name="Damasio A.R."/>
            <person name="Diallinas G."/>
            <person name="Emri T."/>
            <person name="Fekete E."/>
            <person name="Flipphi M."/>
            <person name="Freyberg S."/>
            <person name="Gallo A."/>
            <person name="Gournas C."/>
            <person name="Habgood R."/>
            <person name="Hainaut M."/>
            <person name="Harispe M.L."/>
            <person name="Henrissat B."/>
            <person name="Hilden K.S."/>
            <person name="Hope R."/>
            <person name="Hossain A."/>
            <person name="Karabika E."/>
            <person name="Karaffa L."/>
            <person name="Karanyi Z."/>
            <person name="Krasevec N."/>
            <person name="Kuo A."/>
            <person name="Kusch H."/>
            <person name="LaButti K."/>
            <person name="Lagendijk E.L."/>
            <person name="Lapidus A."/>
            <person name="Levasseur A."/>
            <person name="Lindquist E."/>
            <person name="Lipzen A."/>
            <person name="Logrieco A.F."/>
            <person name="MacCabe A."/>
            <person name="Maekelae M.R."/>
            <person name="Malavazi I."/>
            <person name="Melin P."/>
            <person name="Meyer V."/>
            <person name="Mielnichuk N."/>
            <person name="Miskei M."/>
            <person name="Molnar A.P."/>
            <person name="Mule G."/>
            <person name="Ngan C.Y."/>
            <person name="Orejas M."/>
            <person name="Orosz E."/>
            <person name="Ouedraogo J.P."/>
            <person name="Overkamp K.M."/>
            <person name="Park H.-S."/>
            <person name="Perrone G."/>
            <person name="Piumi F."/>
            <person name="Punt P.J."/>
            <person name="Ram A.F."/>
            <person name="Ramon A."/>
            <person name="Rauscher S."/>
            <person name="Record E."/>
            <person name="Riano-Pachon D.M."/>
            <person name="Robert V."/>
            <person name="Roehrig J."/>
            <person name="Ruller R."/>
            <person name="Salamov A."/>
            <person name="Salih N.S."/>
            <person name="Samson R.A."/>
            <person name="Sandor E."/>
            <person name="Sanguinetti M."/>
            <person name="Schuetze T."/>
            <person name="Sepcic K."/>
            <person name="Shelest E."/>
            <person name="Sherlock G."/>
            <person name="Sophianopoulou V."/>
            <person name="Squina F.M."/>
            <person name="Sun H."/>
            <person name="Susca A."/>
            <person name="Todd R.B."/>
            <person name="Tsang A."/>
            <person name="Unkles S.E."/>
            <person name="van de Wiele N."/>
            <person name="van Rossen-Uffink D."/>
            <person name="Oliveira J.V."/>
            <person name="Vesth T.C."/>
            <person name="Visser J."/>
            <person name="Yu J.-H."/>
            <person name="Zhou M."/>
            <person name="Andersen M.R."/>
            <person name="Archer D.B."/>
            <person name="Baker S.E."/>
            <person name="Benoit I."/>
            <person name="Brakhage A.A."/>
            <person name="Braus G.H."/>
            <person name="Fischer R."/>
            <person name="Frisvad J.C."/>
            <person name="Goldman G.H."/>
            <person name="Houbraken J."/>
            <person name="Oakley B."/>
            <person name="Pocsi I."/>
            <person name="Scazzocchio C."/>
            <person name="Seiboth B."/>
            <person name="vanKuyk P.A."/>
            <person name="Wortman J."/>
            <person name="Dyer P.S."/>
            <person name="Grigoriev I.V."/>
        </authorList>
    </citation>
    <scope>NUCLEOTIDE SEQUENCE [LARGE SCALE GENOMIC DNA]</scope>
    <source>
        <strain evidence="3">ATCC 16872 / CBS 172.66 / WB 5094</strain>
    </source>
</reference>
<dbReference type="SUPFAM" id="SSF49777">
    <property type="entry name" value="PEBP-like"/>
    <property type="match status" value="1"/>
</dbReference>
<evidence type="ECO:0000256" key="1">
    <source>
        <dbReference type="SAM" id="SignalP"/>
    </source>
</evidence>
<dbReference type="InterPro" id="IPR036610">
    <property type="entry name" value="PEBP-like_sf"/>
</dbReference>
<dbReference type="RefSeq" id="XP_020056455.1">
    <property type="nucleotide sequence ID" value="XM_020202550.1"/>
</dbReference>
<keyword evidence="1" id="KW-0732">Signal</keyword>
<sequence>MRTTTILSSALLAATSLAQTPVGSWPETQINLGASFGNETVTPGLWINPDDVTSAPSIYPGKVKHAYPGTYMILMLDLNIPDSDVTTADKYSTLVPGLAANTTTRLHWWGGNYTLEGRTFVNASDALAPYTAPRPRDSTEHAYTIYLFNQPKGYVPPAAAAEGLYYDQTTDARFNFSLAPVVEAVGRPVAATYFVSSATD</sequence>
<dbReference type="GeneID" id="30976364"/>
<accession>A0A1L9WVR8</accession>
<dbReference type="OrthoDB" id="2506647at2759"/>
<dbReference type="Proteomes" id="UP000184546">
    <property type="component" value="Unassembled WGS sequence"/>
</dbReference>
<dbReference type="CDD" id="cd00866">
    <property type="entry name" value="PEBP_euk"/>
    <property type="match status" value="1"/>
</dbReference>
<dbReference type="VEuPathDB" id="FungiDB:ASPACDRAFT_51937"/>
<evidence type="ECO:0008006" key="4">
    <source>
        <dbReference type="Google" id="ProtNLM"/>
    </source>
</evidence>